<dbReference type="PANTHER" id="PTHR11403">
    <property type="entry name" value="CYTOCHROME C OXIDASE SUBUNIT III"/>
    <property type="match status" value="1"/>
</dbReference>
<evidence type="ECO:0000313" key="12">
    <source>
        <dbReference type="Proteomes" id="UP000655751"/>
    </source>
</evidence>
<feature type="transmembrane region" description="Helical" evidence="9">
    <location>
        <begin position="5"/>
        <end position="22"/>
    </location>
</feature>
<feature type="transmembrane region" description="Helical" evidence="9">
    <location>
        <begin position="42"/>
        <end position="62"/>
    </location>
</feature>
<dbReference type="PROSITE" id="PS50253">
    <property type="entry name" value="COX3"/>
    <property type="match status" value="1"/>
</dbReference>
<evidence type="ECO:0000313" key="11">
    <source>
        <dbReference type="EMBL" id="MBH0777874.1"/>
    </source>
</evidence>
<evidence type="ECO:0000256" key="7">
    <source>
        <dbReference type="ARBA" id="ARBA00047816"/>
    </source>
</evidence>
<feature type="transmembrane region" description="Helical" evidence="9">
    <location>
        <begin position="74"/>
        <end position="91"/>
    </location>
</feature>
<reference evidence="11" key="1">
    <citation type="submission" date="2020-11" db="EMBL/GenBank/DDBJ databases">
        <title>Nocardia NEAU-351.nov., a novel actinomycete isolated from the cow dung.</title>
        <authorList>
            <person name="Zhang X."/>
        </authorList>
    </citation>
    <scope>NUCLEOTIDE SEQUENCE</scope>
    <source>
        <strain evidence="11">NEAU-351</strain>
    </source>
</reference>
<dbReference type="EMBL" id="JADMLG010000006">
    <property type="protein sequence ID" value="MBH0777874.1"/>
    <property type="molecule type" value="Genomic_DNA"/>
</dbReference>
<comment type="caution">
    <text evidence="11">The sequence shown here is derived from an EMBL/GenBank/DDBJ whole genome shotgun (WGS) entry which is preliminary data.</text>
</comment>
<keyword evidence="12" id="KW-1185">Reference proteome</keyword>
<dbReference type="Pfam" id="PF00510">
    <property type="entry name" value="COX3"/>
    <property type="match status" value="1"/>
</dbReference>
<evidence type="ECO:0000256" key="3">
    <source>
        <dbReference type="ARBA" id="ARBA00022692"/>
    </source>
</evidence>
<comment type="subcellular location">
    <subcellularLocation>
        <location evidence="8">Cell membrane</location>
        <topology evidence="8">Multi-pass membrane protein</topology>
    </subcellularLocation>
    <subcellularLocation>
        <location evidence="1">Membrane</location>
        <topology evidence="1">Multi-pass membrane protein</topology>
    </subcellularLocation>
</comment>
<feature type="transmembrane region" description="Helical" evidence="9">
    <location>
        <begin position="111"/>
        <end position="133"/>
    </location>
</feature>
<dbReference type="GO" id="GO:0004129">
    <property type="term" value="F:cytochrome-c oxidase activity"/>
    <property type="evidence" value="ECO:0007669"/>
    <property type="project" value="UniProtKB-EC"/>
</dbReference>
<keyword evidence="4 9" id="KW-1133">Transmembrane helix</keyword>
<dbReference type="InterPro" id="IPR013833">
    <property type="entry name" value="Cyt_c_oxidase_su3_a-hlx"/>
</dbReference>
<feature type="domain" description="Heme-copper oxidase subunit III family profile" evidence="10">
    <location>
        <begin position="1"/>
        <end position="172"/>
    </location>
</feature>
<organism evidence="11 12">
    <name type="scientific">Nocardia bovistercoris</name>
    <dbReference type="NCBI Taxonomy" id="2785916"/>
    <lineage>
        <taxon>Bacteria</taxon>
        <taxon>Bacillati</taxon>
        <taxon>Actinomycetota</taxon>
        <taxon>Actinomycetes</taxon>
        <taxon>Mycobacteriales</taxon>
        <taxon>Nocardiaceae</taxon>
        <taxon>Nocardia</taxon>
    </lineage>
</organism>
<evidence type="ECO:0000256" key="4">
    <source>
        <dbReference type="ARBA" id="ARBA00022989"/>
    </source>
</evidence>
<sequence length="172" mass="19638">MWVMILGDLFFFGCYFVTYMVFRARSPERFSAAQQHLHIGIGVTNTVVLLTSSMFVALAVIAVRESEIRRARRLILAGAACGVLFTALKAYEWHREISAGFTVSDEFFGFYYVLTGVHLAHVLLGLLILGIALRDLRDTRRQRIGLMEQAASFWHMVDLLWVVIFAIVYLMR</sequence>
<protein>
    <recommendedName>
        <fullName evidence="6">Cytochrome aa3 subunit 3</fullName>
    </recommendedName>
</protein>
<dbReference type="AlphaFoldDB" id="A0A931N3H8"/>
<dbReference type="SUPFAM" id="SSF81452">
    <property type="entry name" value="Cytochrome c oxidase subunit III-like"/>
    <property type="match status" value="1"/>
</dbReference>
<evidence type="ECO:0000256" key="9">
    <source>
        <dbReference type="SAM" id="Phobius"/>
    </source>
</evidence>
<dbReference type="Gene3D" id="1.20.120.80">
    <property type="entry name" value="Cytochrome c oxidase, subunit III, four-helix bundle"/>
    <property type="match status" value="1"/>
</dbReference>
<evidence type="ECO:0000256" key="2">
    <source>
        <dbReference type="ARBA" id="ARBA00010581"/>
    </source>
</evidence>
<dbReference type="InterPro" id="IPR035973">
    <property type="entry name" value="Cyt_c_oxidase_su3-like_sf"/>
</dbReference>
<proteinExistence type="inferred from homology"/>
<dbReference type="InterPro" id="IPR000298">
    <property type="entry name" value="Cyt_c_oxidase-like_su3"/>
</dbReference>
<evidence type="ECO:0000256" key="6">
    <source>
        <dbReference type="ARBA" id="ARBA00031400"/>
    </source>
</evidence>
<gene>
    <name evidence="11" type="ORF">IT779_16485</name>
</gene>
<evidence type="ECO:0000256" key="8">
    <source>
        <dbReference type="RuleBase" id="RU003376"/>
    </source>
</evidence>
<evidence type="ECO:0000256" key="5">
    <source>
        <dbReference type="ARBA" id="ARBA00023136"/>
    </source>
</evidence>
<dbReference type="PANTHER" id="PTHR11403:SF6">
    <property type="entry name" value="NITRIC OXIDE REDUCTASE SUBUNIT E"/>
    <property type="match status" value="1"/>
</dbReference>
<keyword evidence="5 9" id="KW-0472">Membrane</keyword>
<dbReference type="Proteomes" id="UP000655751">
    <property type="component" value="Unassembled WGS sequence"/>
</dbReference>
<evidence type="ECO:0000256" key="1">
    <source>
        <dbReference type="ARBA" id="ARBA00004141"/>
    </source>
</evidence>
<keyword evidence="3 8" id="KW-0812">Transmembrane</keyword>
<dbReference type="GO" id="GO:0019646">
    <property type="term" value="P:aerobic electron transport chain"/>
    <property type="evidence" value="ECO:0007669"/>
    <property type="project" value="InterPro"/>
</dbReference>
<dbReference type="GO" id="GO:0005886">
    <property type="term" value="C:plasma membrane"/>
    <property type="evidence" value="ECO:0007669"/>
    <property type="project" value="UniProtKB-SubCell"/>
</dbReference>
<dbReference type="InterPro" id="IPR024791">
    <property type="entry name" value="Cyt_c/ubiquinol_Oxase_su3"/>
</dbReference>
<name>A0A931N3H8_9NOCA</name>
<comment type="similarity">
    <text evidence="2 8">Belongs to the cytochrome c oxidase subunit 3 family.</text>
</comment>
<accession>A0A931N3H8</accession>
<evidence type="ECO:0000259" key="10">
    <source>
        <dbReference type="PROSITE" id="PS50253"/>
    </source>
</evidence>
<comment type="catalytic activity">
    <reaction evidence="7">
        <text>4 Fe(II)-[cytochrome c] + O2 + 8 H(+)(in) = 4 Fe(III)-[cytochrome c] + 2 H2O + 4 H(+)(out)</text>
        <dbReference type="Rhea" id="RHEA:11436"/>
        <dbReference type="Rhea" id="RHEA-COMP:10350"/>
        <dbReference type="Rhea" id="RHEA-COMP:14399"/>
        <dbReference type="ChEBI" id="CHEBI:15377"/>
        <dbReference type="ChEBI" id="CHEBI:15378"/>
        <dbReference type="ChEBI" id="CHEBI:15379"/>
        <dbReference type="ChEBI" id="CHEBI:29033"/>
        <dbReference type="ChEBI" id="CHEBI:29034"/>
        <dbReference type="EC" id="7.1.1.9"/>
    </reaction>
</comment>
<feature type="transmembrane region" description="Helical" evidence="9">
    <location>
        <begin position="153"/>
        <end position="171"/>
    </location>
</feature>